<proteinExistence type="predicted"/>
<dbReference type="PANTHER" id="PTHR43791">
    <property type="entry name" value="PERMEASE-RELATED"/>
    <property type="match status" value="1"/>
</dbReference>
<evidence type="ECO:0000256" key="2">
    <source>
        <dbReference type="ARBA" id="ARBA00022448"/>
    </source>
</evidence>
<dbReference type="Proteomes" id="UP000779574">
    <property type="component" value="Unassembled WGS sequence"/>
</dbReference>
<feature type="transmembrane region" description="Helical" evidence="6">
    <location>
        <begin position="62"/>
        <end position="83"/>
    </location>
</feature>
<evidence type="ECO:0000313" key="7">
    <source>
        <dbReference type="EMBL" id="KAG9673607.1"/>
    </source>
</evidence>
<dbReference type="GO" id="GO:0022857">
    <property type="term" value="F:transmembrane transporter activity"/>
    <property type="evidence" value="ECO:0007669"/>
    <property type="project" value="TreeGrafter"/>
</dbReference>
<dbReference type="AlphaFoldDB" id="A0A9P8E1F0"/>
<feature type="non-terminal residue" evidence="7">
    <location>
        <position position="220"/>
    </location>
</feature>
<evidence type="ECO:0000313" key="8">
    <source>
        <dbReference type="Proteomes" id="UP000779574"/>
    </source>
</evidence>
<keyword evidence="4 6" id="KW-1133">Transmembrane helix</keyword>
<feature type="transmembrane region" description="Helical" evidence="6">
    <location>
        <begin position="28"/>
        <end position="50"/>
    </location>
</feature>
<evidence type="ECO:0000256" key="3">
    <source>
        <dbReference type="ARBA" id="ARBA00022692"/>
    </source>
</evidence>
<evidence type="ECO:0000256" key="1">
    <source>
        <dbReference type="ARBA" id="ARBA00004141"/>
    </source>
</evidence>
<reference evidence="7" key="2">
    <citation type="submission" date="2021-08" db="EMBL/GenBank/DDBJ databases">
        <authorList>
            <person name="Gostincar C."/>
            <person name="Sun X."/>
            <person name="Song Z."/>
            <person name="Gunde-Cimerman N."/>
        </authorList>
    </citation>
    <scope>NUCLEOTIDE SEQUENCE</scope>
    <source>
        <strain evidence="7">EXF-9911</strain>
    </source>
</reference>
<dbReference type="EMBL" id="JAHFXF010001185">
    <property type="protein sequence ID" value="KAG9673607.1"/>
    <property type="molecule type" value="Genomic_DNA"/>
</dbReference>
<dbReference type="FunFam" id="1.20.1250.20:FF:000013">
    <property type="entry name" value="MFS general substrate transporter"/>
    <property type="match status" value="1"/>
</dbReference>
<evidence type="ECO:0000256" key="6">
    <source>
        <dbReference type="SAM" id="Phobius"/>
    </source>
</evidence>
<protein>
    <submittedName>
        <fullName evidence="7">Major facilitator superfamily transporter</fullName>
    </submittedName>
</protein>
<feature type="transmembrane region" description="Helical" evidence="6">
    <location>
        <begin position="89"/>
        <end position="107"/>
    </location>
</feature>
<gene>
    <name evidence="7" type="ORF">KCU76_g16474</name>
</gene>
<feature type="transmembrane region" description="Helical" evidence="6">
    <location>
        <begin position="156"/>
        <end position="173"/>
    </location>
</feature>
<feature type="non-terminal residue" evidence="7">
    <location>
        <position position="1"/>
    </location>
</feature>
<evidence type="ECO:0000256" key="4">
    <source>
        <dbReference type="ARBA" id="ARBA00022989"/>
    </source>
</evidence>
<dbReference type="Gene3D" id="1.20.1250.20">
    <property type="entry name" value="MFS general substrate transporter like domains"/>
    <property type="match status" value="1"/>
</dbReference>
<keyword evidence="3 6" id="KW-0812">Transmembrane</keyword>
<name>A0A9P8E1F0_AURME</name>
<comment type="subcellular location">
    <subcellularLocation>
        <location evidence="1">Membrane</location>
        <topology evidence="1">Multi-pass membrane protein</topology>
    </subcellularLocation>
</comment>
<accession>A0A9P8E1F0</accession>
<dbReference type="InterPro" id="IPR036259">
    <property type="entry name" value="MFS_trans_sf"/>
</dbReference>
<keyword evidence="5 6" id="KW-0472">Membrane</keyword>
<dbReference type="OrthoDB" id="2250022at2759"/>
<dbReference type="SUPFAM" id="SSF103473">
    <property type="entry name" value="MFS general substrate transporter"/>
    <property type="match status" value="1"/>
</dbReference>
<sequence>GIVITKTSAAAVTSFIPTLVKTFGYNKINSLLLVAPPYVFAAFCAMGISISSDRRQERYAHLVIPLAFGMIGYIIAAATTTLAPRYVSLFLMLGGVYGGFNVAIAWISATLPHPMEKRAAALALTNMVGNFAQIYSPYLYEKKSGPRYLPAMEANTVFVAVSIILATILRFCLVRENKKLEQAEIEQINLDMGEKSTVEHMEVSEVSPAPGLSPGFRYLL</sequence>
<organism evidence="7 8">
    <name type="scientific">Aureobasidium melanogenum</name>
    <name type="common">Aureobasidium pullulans var. melanogenum</name>
    <dbReference type="NCBI Taxonomy" id="46634"/>
    <lineage>
        <taxon>Eukaryota</taxon>
        <taxon>Fungi</taxon>
        <taxon>Dikarya</taxon>
        <taxon>Ascomycota</taxon>
        <taxon>Pezizomycotina</taxon>
        <taxon>Dothideomycetes</taxon>
        <taxon>Dothideomycetidae</taxon>
        <taxon>Dothideales</taxon>
        <taxon>Saccotheciaceae</taxon>
        <taxon>Aureobasidium</taxon>
    </lineage>
</organism>
<dbReference type="GO" id="GO:0016020">
    <property type="term" value="C:membrane"/>
    <property type="evidence" value="ECO:0007669"/>
    <property type="project" value="UniProtKB-SubCell"/>
</dbReference>
<reference evidence="7" key="1">
    <citation type="journal article" date="2021" name="J Fungi (Basel)">
        <title>Virulence traits and population genomics of the black yeast Aureobasidium melanogenum.</title>
        <authorList>
            <person name="Cernosa A."/>
            <person name="Sun X."/>
            <person name="Gostincar C."/>
            <person name="Fang C."/>
            <person name="Gunde-Cimerman N."/>
            <person name="Song Z."/>
        </authorList>
    </citation>
    <scope>NUCLEOTIDE SEQUENCE</scope>
    <source>
        <strain evidence="7">EXF-9911</strain>
    </source>
</reference>
<evidence type="ECO:0000256" key="5">
    <source>
        <dbReference type="ARBA" id="ARBA00023136"/>
    </source>
</evidence>
<dbReference type="PANTHER" id="PTHR43791:SF92">
    <property type="entry name" value="AGL026WP"/>
    <property type="match status" value="1"/>
</dbReference>
<keyword evidence="2" id="KW-0813">Transport</keyword>
<comment type="caution">
    <text evidence="7">The sequence shown here is derived from an EMBL/GenBank/DDBJ whole genome shotgun (WGS) entry which is preliminary data.</text>
</comment>